<sequence>MNYILFDGPARNALLPFTFTRPVADILIGILTIRQKWEKYLGSTITTLTEEYLSDKYPMVELEENVMINASFLPNAVLAEMVSNLESNQAIFKGEEVIAFYTNDSQDEVDFDNYEIIEFNDDCLMLNNTWDIFSKNDAAIREDFEFLTEDRKSQPIPKSVNVIAPENIFIEEGAQLEFVTLNASTGPIYIGKDTLIMEGSLIRGPFALCEGAVVKMGAKVYGATTVGTYSKIGGEINNSVLFAYSNKGHEGFLGNSVLGEWCNIGADSNNSNLKNNYEEVKLWSYETEGFAKTGLQFCGLMMGDHSKCGINTMFNTGTVVGVSSNIFGSGFPRNFVPSFSWGGAAGFSTYVTKKAFDTAKLVMGRRNIEFDEKEAAILEHVFEETKKWRKE</sequence>
<dbReference type="InterPro" id="IPR050065">
    <property type="entry name" value="GlmU-like"/>
</dbReference>
<evidence type="ECO:0000313" key="3">
    <source>
        <dbReference type="EMBL" id="AOZ98223.1"/>
    </source>
</evidence>
<dbReference type="KEGG" id="fcm:BIW12_01520"/>
<evidence type="ECO:0000313" key="4">
    <source>
        <dbReference type="Proteomes" id="UP000178198"/>
    </source>
</evidence>
<dbReference type="SUPFAM" id="SSF51161">
    <property type="entry name" value="Trimeric LpxA-like enzymes"/>
    <property type="match status" value="1"/>
</dbReference>
<dbReference type="InterPro" id="IPR023917">
    <property type="entry name" value="Bifunctiontional_GlmU_bac-type"/>
</dbReference>
<accession>A0A1D9P6T7</accession>
<dbReference type="InterPro" id="IPR011004">
    <property type="entry name" value="Trimer_LpxA-like_sf"/>
</dbReference>
<reference evidence="3 4" key="1">
    <citation type="submission" date="2016-10" db="EMBL/GenBank/DDBJ databases">
        <title>Complete Genome Sequence of Flavobacterium sp. PK15.</title>
        <authorList>
            <person name="Ekwe A."/>
            <person name="Kim S.B."/>
        </authorList>
    </citation>
    <scope>NUCLEOTIDE SEQUENCE [LARGE SCALE GENOMIC DNA]</scope>
    <source>
        <strain evidence="3 4">PK15</strain>
    </source>
</reference>
<protein>
    <submittedName>
        <fullName evidence="3">Glucose-1-phosphate thymidylyltransferase</fullName>
    </submittedName>
</protein>
<dbReference type="AlphaFoldDB" id="A0A1D9P6T7"/>
<dbReference type="Gene3D" id="2.160.10.10">
    <property type="entry name" value="Hexapeptide repeat proteins"/>
    <property type="match status" value="1"/>
</dbReference>
<dbReference type="EMBL" id="CP017774">
    <property type="protein sequence ID" value="AOZ98223.1"/>
    <property type="molecule type" value="Genomic_DNA"/>
</dbReference>
<dbReference type="STRING" id="1306519.BIW12_01520"/>
<dbReference type="RefSeq" id="WP_071183494.1">
    <property type="nucleotide sequence ID" value="NZ_CP017774.1"/>
</dbReference>
<dbReference type="CDD" id="cd05635">
    <property type="entry name" value="LbH_unknown"/>
    <property type="match status" value="1"/>
</dbReference>
<dbReference type="GO" id="GO:0016746">
    <property type="term" value="F:acyltransferase activity"/>
    <property type="evidence" value="ECO:0007669"/>
    <property type="project" value="UniProtKB-KW"/>
</dbReference>
<dbReference type="GO" id="GO:0016779">
    <property type="term" value="F:nucleotidyltransferase activity"/>
    <property type="evidence" value="ECO:0007669"/>
    <property type="project" value="UniProtKB-ARBA"/>
</dbReference>
<evidence type="ECO:0000256" key="1">
    <source>
        <dbReference type="ARBA" id="ARBA00022679"/>
    </source>
</evidence>
<keyword evidence="2" id="KW-0012">Acyltransferase</keyword>
<gene>
    <name evidence="3" type="ORF">BIW12_01520</name>
</gene>
<dbReference type="OrthoDB" id="9784832at2"/>
<name>A0A1D9P6T7_9FLAO</name>
<organism evidence="3 4">
    <name type="scientific">Flavobacterium commune</name>
    <dbReference type="NCBI Taxonomy" id="1306519"/>
    <lineage>
        <taxon>Bacteria</taxon>
        <taxon>Pseudomonadati</taxon>
        <taxon>Bacteroidota</taxon>
        <taxon>Flavobacteriia</taxon>
        <taxon>Flavobacteriales</taxon>
        <taxon>Flavobacteriaceae</taxon>
        <taxon>Flavobacterium</taxon>
    </lineage>
</organism>
<keyword evidence="1 3" id="KW-0808">Transferase</keyword>
<dbReference type="NCBIfam" id="TIGR03991">
    <property type="entry name" value="alt_bact_glmU"/>
    <property type="match status" value="1"/>
</dbReference>
<dbReference type="Pfam" id="PF13562">
    <property type="entry name" value="NTP_transf_4"/>
    <property type="match status" value="1"/>
</dbReference>
<dbReference type="Proteomes" id="UP000178198">
    <property type="component" value="Chromosome"/>
</dbReference>
<keyword evidence="4" id="KW-1185">Reference proteome</keyword>
<dbReference type="PANTHER" id="PTHR43584">
    <property type="entry name" value="NUCLEOTIDYL TRANSFERASE"/>
    <property type="match status" value="1"/>
</dbReference>
<proteinExistence type="predicted"/>
<evidence type="ECO:0000256" key="2">
    <source>
        <dbReference type="ARBA" id="ARBA00023315"/>
    </source>
</evidence>
<dbReference type="PANTHER" id="PTHR43584:SF9">
    <property type="entry name" value="TRANSFERASE HEXAPEPTIDE REPEAT CONTAINING PROTEIN"/>
    <property type="match status" value="1"/>
</dbReference>